<dbReference type="Gene3D" id="2.60.120.260">
    <property type="entry name" value="Galactose-binding domain-like"/>
    <property type="match status" value="1"/>
</dbReference>
<organism evidence="16 17">
    <name type="scientific">Ridgeia piscesae</name>
    <name type="common">Tubeworm</name>
    <dbReference type="NCBI Taxonomy" id="27915"/>
    <lineage>
        <taxon>Eukaryota</taxon>
        <taxon>Metazoa</taxon>
        <taxon>Spiralia</taxon>
        <taxon>Lophotrochozoa</taxon>
        <taxon>Annelida</taxon>
        <taxon>Polychaeta</taxon>
        <taxon>Sedentaria</taxon>
        <taxon>Canalipalpata</taxon>
        <taxon>Sabellida</taxon>
        <taxon>Siboglinidae</taxon>
        <taxon>Ridgeia</taxon>
    </lineage>
</organism>
<evidence type="ECO:0000256" key="8">
    <source>
        <dbReference type="ARBA" id="ARBA00023136"/>
    </source>
</evidence>
<dbReference type="SUPFAM" id="SSF49785">
    <property type="entry name" value="Galactose-binding domain-like"/>
    <property type="match status" value="1"/>
</dbReference>
<dbReference type="InterPro" id="IPR048525">
    <property type="entry name" value="DDR1-2_DS-like"/>
</dbReference>
<sequence length="903" mass="102518">MQFELIKDEDIRASSSYDEASVGPHNGRIHTEKNGGAWCPKNPIAPGVYEWLEINLRVLKTITLIETQGRFGNGQGQEYAEAYIVDYQREEGGPWFRFRNRKNQEVFTGNSNTYIAEQREVRPPIVARKIRIVPFSTHKRTLCMRVEIYGCVWKADLLSYNMPQGNRRGTDIDLFDFTYDGKVQDNYLSGGLGQLIDGVIGDRNFRTAPSDVGHKGYDWVGWKNDTIDRPPVEIILTFAHMRNFSSVRIHCNNMFNKDVRVFRMAKLFFSIGGQHYPPNPVVFHYMRDTLMEFPRNAIITIPHRVGRYVKLQLFFDARWILISEISFESIVAIGNFSEETGYPSSVTTPLSVGRYGQPKYMEVDVAPRHDLAPGSTQSAETVVNSDSGGKVLDDQLIGIIVGSLAALILLIVTIFIFMFIVRRRKNKYNANGNHVSKMHDAKAQQRVLLNLNDLRTLTSPSKVSNGNYTSVATCEDLTEKMNGSPYREPFDVIQARQLPELPDTPDFSDSTGVSQEYAVPDVTKSSYTGYRGKGTPPGLISPTLPPSLCCVPDVGLQGASGNSVYSTPTGMDMLWTDDFSVMEFPRENLRFVEKLGEGQFGEVHLCEAQRITDLLGDDFLVNRTVSTSMVVAVKTLRRDADDQARADFNKEVKIMSRLNDPNIVRVLGVCTRDEPLSVIVEYMKFGDLHQLLQQCITQEGSTLERNRNFRVISYGCLIYMAGQIASGMKYLESLNIVHRDLASRNCLVGAHYTIKISDFGMSRSLYSRDYYHIEGKAVLPIRWMAWESVVLGKFSPKSDVWSFAVTLWEILTLAREQPFDQLSDEQVIENCSHCYHGDGQEQWLTRPTNCPKEIFDLMRECWNREVTSRPAFCEIHMFLQRKNMGYSPYDERPTPTKFSVPIA</sequence>
<dbReference type="SMART" id="SM00219">
    <property type="entry name" value="TyrKc"/>
    <property type="match status" value="1"/>
</dbReference>
<dbReference type="GO" id="GO:0043235">
    <property type="term" value="C:receptor complex"/>
    <property type="evidence" value="ECO:0007669"/>
    <property type="project" value="TreeGrafter"/>
</dbReference>
<dbReference type="InterPro" id="IPR011009">
    <property type="entry name" value="Kinase-like_dom_sf"/>
</dbReference>
<dbReference type="SUPFAM" id="SSF56112">
    <property type="entry name" value="Protein kinase-like (PK-like)"/>
    <property type="match status" value="1"/>
</dbReference>
<dbReference type="SMART" id="SM00231">
    <property type="entry name" value="FA58C"/>
    <property type="match status" value="1"/>
</dbReference>
<evidence type="ECO:0000313" key="17">
    <source>
        <dbReference type="Proteomes" id="UP001209878"/>
    </source>
</evidence>
<evidence type="ECO:0000256" key="6">
    <source>
        <dbReference type="ARBA" id="ARBA00022840"/>
    </source>
</evidence>
<dbReference type="Gene3D" id="1.10.510.10">
    <property type="entry name" value="Transferase(Phosphotransferase) domain 1"/>
    <property type="match status" value="1"/>
</dbReference>
<dbReference type="PROSITE" id="PS00109">
    <property type="entry name" value="PROTEIN_KINASE_TYR"/>
    <property type="match status" value="1"/>
</dbReference>
<accession>A0AAD9PBN1</accession>
<keyword evidence="7 13" id="KW-1133">Transmembrane helix</keyword>
<feature type="domain" description="F5/8 type C" evidence="15">
    <location>
        <begin position="1"/>
        <end position="151"/>
    </location>
</feature>
<evidence type="ECO:0000259" key="15">
    <source>
        <dbReference type="PROSITE" id="PS50022"/>
    </source>
</evidence>
<dbReference type="InterPro" id="IPR008266">
    <property type="entry name" value="Tyr_kinase_AS"/>
</dbReference>
<keyword evidence="17" id="KW-1185">Reference proteome</keyword>
<dbReference type="InterPro" id="IPR050122">
    <property type="entry name" value="RTK"/>
</dbReference>
<evidence type="ECO:0000313" key="16">
    <source>
        <dbReference type="EMBL" id="KAK2191810.1"/>
    </source>
</evidence>
<evidence type="ECO:0000256" key="4">
    <source>
        <dbReference type="ARBA" id="ARBA00022729"/>
    </source>
</evidence>
<dbReference type="FunFam" id="2.60.120.260:FF:000007">
    <property type="entry name" value="Discoidin domain receptor tyrosine kinase 1"/>
    <property type="match status" value="1"/>
</dbReference>
<dbReference type="GO" id="GO:0051897">
    <property type="term" value="P:positive regulation of phosphatidylinositol 3-kinase/protein kinase B signal transduction"/>
    <property type="evidence" value="ECO:0007669"/>
    <property type="project" value="TreeGrafter"/>
</dbReference>
<keyword evidence="10" id="KW-0675">Receptor</keyword>
<keyword evidence="3 13" id="KW-0812">Transmembrane</keyword>
<evidence type="ECO:0000256" key="13">
    <source>
        <dbReference type="SAM" id="Phobius"/>
    </source>
</evidence>
<comment type="similarity">
    <text evidence="12">Belongs to the protein kinase superfamily. Tyr protein kinase family. Insulin receptor subfamily.</text>
</comment>
<dbReference type="Gene3D" id="3.30.200.20">
    <property type="entry name" value="Phosphorylase Kinase, domain 1"/>
    <property type="match status" value="1"/>
</dbReference>
<comment type="subcellular location">
    <subcellularLocation>
        <location evidence="1">Cell membrane</location>
        <topology evidence="1">Single-pass type I membrane protein</topology>
    </subcellularLocation>
</comment>
<proteinExistence type="inferred from homology"/>
<evidence type="ECO:0000256" key="7">
    <source>
        <dbReference type="ARBA" id="ARBA00022989"/>
    </source>
</evidence>
<dbReference type="Gene3D" id="2.60.120.1190">
    <property type="match status" value="1"/>
</dbReference>
<protein>
    <recommendedName>
        <fullName evidence="18">Discoidin domain-containing receptor 2</fullName>
    </recommendedName>
</protein>
<dbReference type="PANTHER" id="PTHR24416">
    <property type="entry name" value="TYROSINE-PROTEIN KINASE RECEPTOR"/>
    <property type="match status" value="1"/>
</dbReference>
<dbReference type="CDD" id="cd00057">
    <property type="entry name" value="FA58C"/>
    <property type="match status" value="1"/>
</dbReference>
<keyword evidence="2" id="KW-1003">Cell membrane</keyword>
<keyword evidence="6" id="KW-0067">ATP-binding</keyword>
<dbReference type="AlphaFoldDB" id="A0AAD9PBN1"/>
<dbReference type="PROSITE" id="PS50022">
    <property type="entry name" value="FA58C_3"/>
    <property type="match status" value="1"/>
</dbReference>
<dbReference type="InterPro" id="IPR000421">
    <property type="entry name" value="FA58C"/>
</dbReference>
<evidence type="ECO:0000256" key="5">
    <source>
        <dbReference type="ARBA" id="ARBA00022741"/>
    </source>
</evidence>
<dbReference type="Pfam" id="PF00754">
    <property type="entry name" value="F5_F8_type_C"/>
    <property type="match status" value="1"/>
</dbReference>
<keyword evidence="5" id="KW-0547">Nucleotide-binding</keyword>
<feature type="domain" description="Protein kinase" evidence="14">
    <location>
        <begin position="589"/>
        <end position="879"/>
    </location>
</feature>
<dbReference type="GO" id="GO:0005886">
    <property type="term" value="C:plasma membrane"/>
    <property type="evidence" value="ECO:0007669"/>
    <property type="project" value="UniProtKB-SubCell"/>
</dbReference>
<dbReference type="InterPro" id="IPR008979">
    <property type="entry name" value="Galactose-bd-like_sf"/>
</dbReference>
<dbReference type="EMBL" id="JAODUO010000045">
    <property type="protein sequence ID" value="KAK2191810.1"/>
    <property type="molecule type" value="Genomic_DNA"/>
</dbReference>
<dbReference type="GO" id="GO:0038062">
    <property type="term" value="F:protein tyrosine kinase collagen receptor activity"/>
    <property type="evidence" value="ECO:0007669"/>
    <property type="project" value="TreeGrafter"/>
</dbReference>
<dbReference type="PROSITE" id="PS50011">
    <property type="entry name" value="PROTEIN_KINASE_DOM"/>
    <property type="match status" value="1"/>
</dbReference>
<evidence type="ECO:0000256" key="2">
    <source>
        <dbReference type="ARBA" id="ARBA00022475"/>
    </source>
</evidence>
<dbReference type="GO" id="GO:0005518">
    <property type="term" value="F:collagen binding"/>
    <property type="evidence" value="ECO:0007669"/>
    <property type="project" value="TreeGrafter"/>
</dbReference>
<evidence type="ECO:0000256" key="3">
    <source>
        <dbReference type="ARBA" id="ARBA00022692"/>
    </source>
</evidence>
<dbReference type="CDD" id="cd05051">
    <property type="entry name" value="PTKc_DDR"/>
    <property type="match status" value="1"/>
</dbReference>
<dbReference type="GO" id="GO:0005524">
    <property type="term" value="F:ATP binding"/>
    <property type="evidence" value="ECO:0007669"/>
    <property type="project" value="UniProtKB-KW"/>
</dbReference>
<reference evidence="16" key="1">
    <citation type="journal article" date="2023" name="Mol. Biol. Evol.">
        <title>Third-Generation Sequencing Reveals the Adaptive Role of the Epigenome in Three Deep-Sea Polychaetes.</title>
        <authorList>
            <person name="Perez M."/>
            <person name="Aroh O."/>
            <person name="Sun Y."/>
            <person name="Lan Y."/>
            <person name="Juniper S.K."/>
            <person name="Young C.R."/>
            <person name="Angers B."/>
            <person name="Qian P.Y."/>
        </authorList>
    </citation>
    <scope>NUCLEOTIDE SEQUENCE</scope>
    <source>
        <strain evidence="16">R07B-5</strain>
    </source>
</reference>
<dbReference type="GO" id="GO:0010976">
    <property type="term" value="P:positive regulation of neuron projection development"/>
    <property type="evidence" value="ECO:0007669"/>
    <property type="project" value="TreeGrafter"/>
</dbReference>
<keyword evidence="9" id="KW-1015">Disulfide bond</keyword>
<evidence type="ECO:0000256" key="11">
    <source>
        <dbReference type="ARBA" id="ARBA00023180"/>
    </source>
</evidence>
<evidence type="ECO:0008006" key="18">
    <source>
        <dbReference type="Google" id="ProtNLM"/>
    </source>
</evidence>
<dbReference type="PROSITE" id="PS01286">
    <property type="entry name" value="FA58C_2"/>
    <property type="match status" value="1"/>
</dbReference>
<gene>
    <name evidence="16" type="ORF">NP493_45g07003</name>
</gene>
<dbReference type="Proteomes" id="UP001209878">
    <property type="component" value="Unassembled WGS sequence"/>
</dbReference>
<evidence type="ECO:0000256" key="12">
    <source>
        <dbReference type="ARBA" id="ARBA00061639"/>
    </source>
</evidence>
<dbReference type="PRINTS" id="PR00109">
    <property type="entry name" value="TYRKINASE"/>
</dbReference>
<evidence type="ECO:0000256" key="10">
    <source>
        <dbReference type="ARBA" id="ARBA00023170"/>
    </source>
</evidence>
<dbReference type="InterPro" id="IPR001245">
    <property type="entry name" value="Ser-Thr/Tyr_kinase_cat_dom"/>
</dbReference>
<evidence type="ECO:0000256" key="1">
    <source>
        <dbReference type="ARBA" id="ARBA00004251"/>
    </source>
</evidence>
<evidence type="ECO:0000256" key="9">
    <source>
        <dbReference type="ARBA" id="ARBA00023157"/>
    </source>
</evidence>
<keyword evidence="8 13" id="KW-0472">Membrane</keyword>
<evidence type="ECO:0000259" key="14">
    <source>
        <dbReference type="PROSITE" id="PS50011"/>
    </source>
</evidence>
<keyword evidence="11" id="KW-0325">Glycoprotein</keyword>
<dbReference type="Pfam" id="PF07714">
    <property type="entry name" value="PK_Tyr_Ser-Thr"/>
    <property type="match status" value="1"/>
</dbReference>
<dbReference type="CDD" id="cd12087">
    <property type="entry name" value="TM_EGFR-like"/>
    <property type="match status" value="1"/>
</dbReference>
<keyword evidence="4" id="KW-0732">Signal</keyword>
<dbReference type="PROSITE" id="PS01285">
    <property type="entry name" value="FA58C_1"/>
    <property type="match status" value="1"/>
</dbReference>
<dbReference type="InterPro" id="IPR020635">
    <property type="entry name" value="Tyr_kinase_cat_dom"/>
</dbReference>
<dbReference type="Pfam" id="PF21114">
    <property type="entry name" value="DDR1-2_DS-like"/>
    <property type="match status" value="1"/>
</dbReference>
<dbReference type="FunFam" id="1.10.510.10:FF:000053">
    <property type="entry name" value="Epithelial discoidin domain-containing receptor 1"/>
    <property type="match status" value="1"/>
</dbReference>
<dbReference type="PANTHER" id="PTHR24416:SF580">
    <property type="entry name" value="DISCOIDIN DOMAIN RECEPTOR, ISOFORM F"/>
    <property type="match status" value="1"/>
</dbReference>
<name>A0AAD9PBN1_RIDPI</name>
<dbReference type="InterPro" id="IPR000719">
    <property type="entry name" value="Prot_kinase_dom"/>
</dbReference>
<comment type="caution">
    <text evidence="16">The sequence shown here is derived from an EMBL/GenBank/DDBJ whole genome shotgun (WGS) entry which is preliminary data.</text>
</comment>
<feature type="transmembrane region" description="Helical" evidence="13">
    <location>
        <begin position="396"/>
        <end position="421"/>
    </location>
</feature>